<comment type="subcellular location">
    <subcellularLocation>
        <location evidence="1 14">Cytoplasm</location>
    </subcellularLocation>
</comment>
<keyword evidence="4 14" id="KW-0963">Cytoplasm</keyword>
<evidence type="ECO:0000256" key="6">
    <source>
        <dbReference type="ARBA" id="ARBA00022741"/>
    </source>
</evidence>
<dbReference type="Pfam" id="PF02861">
    <property type="entry name" value="Clp_N"/>
    <property type="match status" value="1"/>
</dbReference>
<evidence type="ECO:0000259" key="16">
    <source>
        <dbReference type="PROSITE" id="PS51903"/>
    </source>
</evidence>
<dbReference type="Gene3D" id="3.40.50.300">
    <property type="entry name" value="P-loop containing nucleotide triphosphate hydrolases"/>
    <property type="match status" value="3"/>
</dbReference>
<dbReference type="Gene3D" id="1.10.8.60">
    <property type="match status" value="1"/>
</dbReference>
<dbReference type="CDD" id="cd00009">
    <property type="entry name" value="AAA"/>
    <property type="match status" value="1"/>
</dbReference>
<dbReference type="InterPro" id="IPR004176">
    <property type="entry name" value="Clp_R_N"/>
</dbReference>
<dbReference type="InterPro" id="IPR036628">
    <property type="entry name" value="Clp_N_dom_sf"/>
</dbReference>
<dbReference type="EMBL" id="QJRE01000102">
    <property type="protein sequence ID" value="NWL46167.1"/>
    <property type="molecule type" value="Genomic_DNA"/>
</dbReference>
<dbReference type="SUPFAM" id="SSF52540">
    <property type="entry name" value="P-loop containing nucleoside triphosphate hydrolases"/>
    <property type="match status" value="2"/>
</dbReference>
<evidence type="ECO:0000256" key="5">
    <source>
        <dbReference type="ARBA" id="ARBA00022737"/>
    </source>
</evidence>
<gene>
    <name evidence="14" type="primary">clpB</name>
    <name evidence="17" type="ORF">DM819_09950</name>
</gene>
<evidence type="ECO:0000256" key="2">
    <source>
        <dbReference type="ARBA" id="ARBA00008675"/>
    </source>
</evidence>
<accession>A0ABD6NBJ8</accession>
<dbReference type="FunFam" id="3.40.50.300:FF:000025">
    <property type="entry name" value="ATP-dependent Clp protease subunit"/>
    <property type="match status" value="1"/>
</dbReference>
<protein>
    <recommendedName>
        <fullName evidence="3 14">Chaperone protein ClpB</fullName>
    </recommendedName>
</protein>
<dbReference type="SMART" id="SM00382">
    <property type="entry name" value="AAA"/>
    <property type="match status" value="2"/>
</dbReference>
<dbReference type="FunFam" id="1.10.8.60:FF:000017">
    <property type="entry name" value="ATP-dependent chaperone ClpB"/>
    <property type="match status" value="1"/>
</dbReference>
<dbReference type="SMART" id="SM01086">
    <property type="entry name" value="ClpB_D2-small"/>
    <property type="match status" value="1"/>
</dbReference>
<evidence type="ECO:0000256" key="9">
    <source>
        <dbReference type="ARBA" id="ARBA00023054"/>
    </source>
</evidence>
<keyword evidence="10 13" id="KW-0143">Chaperone</keyword>
<evidence type="ECO:0000259" key="15">
    <source>
        <dbReference type="PROSITE" id="PS50045"/>
    </source>
</evidence>
<evidence type="ECO:0000313" key="18">
    <source>
        <dbReference type="Proteomes" id="UP000704738"/>
    </source>
</evidence>
<evidence type="ECO:0000256" key="7">
    <source>
        <dbReference type="ARBA" id="ARBA00022840"/>
    </source>
</evidence>
<evidence type="ECO:0000313" key="17">
    <source>
        <dbReference type="EMBL" id="NWL46167.1"/>
    </source>
</evidence>
<dbReference type="Pfam" id="PF00004">
    <property type="entry name" value="AAA"/>
    <property type="match status" value="1"/>
</dbReference>
<comment type="subunit">
    <text evidence="14">Homohexamer; The oligomerization is ATP-dependent.</text>
</comment>
<dbReference type="Pfam" id="PF17871">
    <property type="entry name" value="AAA_lid_9"/>
    <property type="match status" value="1"/>
</dbReference>
<dbReference type="InterPro" id="IPR050130">
    <property type="entry name" value="ClpA_ClpB"/>
</dbReference>
<feature type="domain" description="Clp R" evidence="16">
    <location>
        <begin position="3"/>
        <end position="146"/>
    </location>
</feature>
<dbReference type="SUPFAM" id="SSF81923">
    <property type="entry name" value="Double Clp-N motif"/>
    <property type="match status" value="1"/>
</dbReference>
<dbReference type="InterPro" id="IPR028299">
    <property type="entry name" value="ClpA/B_CS2"/>
</dbReference>
<dbReference type="InterPro" id="IPR027417">
    <property type="entry name" value="P-loop_NTPase"/>
</dbReference>
<keyword evidence="7 13" id="KW-0067">ATP-binding</keyword>
<dbReference type="RefSeq" id="WP_179052774.1">
    <property type="nucleotide sequence ID" value="NZ_QJRE01000102.1"/>
</dbReference>
<organism evidence="17 18">
    <name type="scientific">Pseudomonas hunanensis</name>
    <dbReference type="NCBI Taxonomy" id="1247546"/>
    <lineage>
        <taxon>Bacteria</taxon>
        <taxon>Pseudomonadati</taxon>
        <taxon>Pseudomonadota</taxon>
        <taxon>Gammaproteobacteria</taxon>
        <taxon>Pseudomonadales</taxon>
        <taxon>Pseudomonadaceae</taxon>
        <taxon>Pseudomonas</taxon>
    </lineage>
</organism>
<dbReference type="InterPro" id="IPR017730">
    <property type="entry name" value="Chaperonin_ClpB"/>
</dbReference>
<evidence type="ECO:0000256" key="1">
    <source>
        <dbReference type="ARBA" id="ARBA00004496"/>
    </source>
</evidence>
<evidence type="ECO:0000256" key="8">
    <source>
        <dbReference type="ARBA" id="ARBA00023016"/>
    </source>
</evidence>
<dbReference type="FunFam" id="3.40.50.300:FF:000120">
    <property type="entry name" value="ATP-dependent chaperone ClpB"/>
    <property type="match status" value="1"/>
</dbReference>
<dbReference type="FunFam" id="3.40.50.300:FF:000010">
    <property type="entry name" value="Chaperone clpB 1, putative"/>
    <property type="match status" value="1"/>
</dbReference>
<dbReference type="GO" id="GO:0005524">
    <property type="term" value="F:ATP binding"/>
    <property type="evidence" value="ECO:0007669"/>
    <property type="project" value="UniProtKB-UniRule"/>
</dbReference>
<dbReference type="NCBIfam" id="TIGR03346">
    <property type="entry name" value="chaperone_ClpB"/>
    <property type="match status" value="1"/>
</dbReference>
<feature type="domain" description="Sigma-54 factor interaction" evidence="15">
    <location>
        <begin position="570"/>
        <end position="806"/>
    </location>
</feature>
<comment type="caution">
    <text evidence="17">The sequence shown here is derived from an EMBL/GenBank/DDBJ whole genome shotgun (WGS) entry which is preliminary data.</text>
</comment>
<dbReference type="PROSITE" id="PS00870">
    <property type="entry name" value="CLPAB_1"/>
    <property type="match status" value="1"/>
</dbReference>
<dbReference type="Pfam" id="PF10431">
    <property type="entry name" value="ClpB_D2-small"/>
    <property type="match status" value="1"/>
</dbReference>
<dbReference type="GO" id="GO:0005829">
    <property type="term" value="C:cytosol"/>
    <property type="evidence" value="ECO:0007669"/>
    <property type="project" value="UniProtKB-ARBA"/>
</dbReference>
<evidence type="ECO:0000256" key="10">
    <source>
        <dbReference type="ARBA" id="ARBA00023186"/>
    </source>
</evidence>
<keyword evidence="6 13" id="KW-0547">Nucleotide-binding</keyword>
<sequence>MRIDRLTSKLQLAISDAQSLAVGMDHPAIEPVHLLQALLEQQGGSIKPLLMQVGFDINGLRQGLVKELDQLPKIQNPTGDVNMSQDLARLLNQADRLAQQKGDQFISSELVLMAAMDENSKLGKLLLSQGVSKKALENAINNLRGGAAVNDANAEESRQALDKYTVDLTKRAEEGKLDPVIGRDDEIRRTVQVLQRRTKNNPVLIGEPGVGKTAIAEGLAQRIINGEVPDGLKGKRLLALDMGALIAGAKYRGEFEERLKSLLNELSKQEGQIILFIDELHTMVGAGKGEGAMDAGNMLKPALARGELHCVGATTLNEYRQFIEKDAALERRFQKVLVEEPSEEDTIAILRGLKERYEVHHKVAITDGAIIAAAKLSHRYITDRQLPDKAIDLIDEAASRIRMEIDSKPEVLDRLDRRLIQLKVESQALKKEEDEAAKKRLEKLTEEIERLEREYSDLEEIWASEKAEVQGSAQIQQKIEQARQELETARRKGDLSRMAELQYGVIPDLERSLQMVDQHGKTENQLLRNKVTEEEIAEVVSKWTGIPVAKMLEGEREKLLKMEELLHQRVIGQSEAVTAVANAVRRSRAGLSDPNRPSGSFLFLGPTGVGKTELCKALAEFLFDTEEAMVRIDMSEFMEKHSVARLIGAPPGYVGYEEGGYLTEAVRRKPYSVVLLDEVEKAHPDVFNVLLQVLEDGRLTDSHGRTVDFRNTVIVMTSNLGSAQIQELVGDREAQRAAVMDAVGAHFRPEFINRIDEVVVFEPLGREQIAGITEIQLGRLRSRLLERELSLSLSPEALDKLIAVGYDPVYGARPLKRAIQRWIENPLAQLILAGKFLPGTAITAKVEGDEIVFG</sequence>
<name>A0ABD6NBJ8_9PSED</name>
<feature type="coiled-coil region" evidence="14">
    <location>
        <begin position="412"/>
        <end position="492"/>
    </location>
</feature>
<dbReference type="InterPro" id="IPR003959">
    <property type="entry name" value="ATPase_AAA_core"/>
</dbReference>
<dbReference type="GO" id="GO:0042026">
    <property type="term" value="P:protein refolding"/>
    <property type="evidence" value="ECO:0007669"/>
    <property type="project" value="UniProtKB-UniRule"/>
</dbReference>
<dbReference type="PANTHER" id="PTHR11638">
    <property type="entry name" value="ATP-DEPENDENT CLP PROTEASE"/>
    <property type="match status" value="1"/>
</dbReference>
<dbReference type="GO" id="GO:0042802">
    <property type="term" value="F:identical protein binding"/>
    <property type="evidence" value="ECO:0007669"/>
    <property type="project" value="UniProtKB-ARBA"/>
</dbReference>
<dbReference type="InterPro" id="IPR002078">
    <property type="entry name" value="Sigma_54_int"/>
</dbReference>
<evidence type="ECO:0000256" key="12">
    <source>
        <dbReference type="PROSITE-ProRule" id="PRU01251"/>
    </source>
</evidence>
<dbReference type="NCBIfam" id="NF008118">
    <property type="entry name" value="PRK10865.1"/>
    <property type="match status" value="1"/>
</dbReference>
<proteinExistence type="inferred from homology"/>
<dbReference type="PRINTS" id="PR00300">
    <property type="entry name" value="CLPPROTEASEA"/>
</dbReference>
<dbReference type="PROSITE" id="PS00871">
    <property type="entry name" value="CLPAB_2"/>
    <property type="match status" value="1"/>
</dbReference>
<dbReference type="Pfam" id="PF07724">
    <property type="entry name" value="AAA_2"/>
    <property type="match status" value="1"/>
</dbReference>
<comment type="similarity">
    <text evidence="2 13">Belongs to the ClpA/ClpB family.</text>
</comment>
<evidence type="ECO:0000256" key="11">
    <source>
        <dbReference type="ARBA" id="ARBA00026057"/>
    </source>
</evidence>
<dbReference type="InterPro" id="IPR018368">
    <property type="entry name" value="ClpA/B_CS1"/>
</dbReference>
<dbReference type="InterPro" id="IPR041546">
    <property type="entry name" value="ClpA/ClpB_AAA_lid"/>
</dbReference>
<comment type="subunit">
    <text evidence="11">Homohexamer. The oligomerization is ATP-dependent.</text>
</comment>
<dbReference type="PROSITE" id="PS50045">
    <property type="entry name" value="SIGMA54_INTERACT_4"/>
    <property type="match status" value="1"/>
</dbReference>
<dbReference type="InterPro" id="IPR003593">
    <property type="entry name" value="AAA+_ATPase"/>
</dbReference>
<dbReference type="PROSITE" id="PS51903">
    <property type="entry name" value="CLP_R"/>
    <property type="match status" value="1"/>
</dbReference>
<evidence type="ECO:0000256" key="3">
    <source>
        <dbReference type="ARBA" id="ARBA00017574"/>
    </source>
</evidence>
<dbReference type="InterPro" id="IPR001270">
    <property type="entry name" value="ClpA/B"/>
</dbReference>
<dbReference type="GO" id="GO:0016887">
    <property type="term" value="F:ATP hydrolysis activity"/>
    <property type="evidence" value="ECO:0007669"/>
    <property type="project" value="UniProtKB-ARBA"/>
</dbReference>
<dbReference type="InterPro" id="IPR019489">
    <property type="entry name" value="Clp_ATPase_C"/>
</dbReference>
<evidence type="ECO:0000256" key="4">
    <source>
        <dbReference type="ARBA" id="ARBA00022490"/>
    </source>
</evidence>
<keyword evidence="9 14" id="KW-0175">Coiled coil</keyword>
<dbReference type="GO" id="GO:0009408">
    <property type="term" value="P:response to heat"/>
    <property type="evidence" value="ECO:0007669"/>
    <property type="project" value="UniProtKB-UniRule"/>
</dbReference>
<dbReference type="Proteomes" id="UP000704738">
    <property type="component" value="Unassembled WGS sequence"/>
</dbReference>
<keyword evidence="5 12" id="KW-0677">Repeat</keyword>
<evidence type="ECO:0000256" key="14">
    <source>
        <dbReference type="RuleBase" id="RU362034"/>
    </source>
</evidence>
<dbReference type="CDD" id="cd19499">
    <property type="entry name" value="RecA-like_ClpB_Hsp104-like"/>
    <property type="match status" value="1"/>
</dbReference>
<keyword evidence="8 14" id="KW-0346">Stress response</keyword>
<comment type="function">
    <text evidence="14">Part of a stress-induced multi-chaperone system, it is involved in the recovery of the cell from heat-induced damage, in cooperation with DnaK, DnaJ and GrpE.</text>
</comment>
<dbReference type="FunFam" id="1.10.1780.10:FF:000003">
    <property type="entry name" value="ATP-dependent chaperone ClpB"/>
    <property type="match status" value="1"/>
</dbReference>
<dbReference type="PANTHER" id="PTHR11638:SF18">
    <property type="entry name" value="HEAT SHOCK PROTEIN 104"/>
    <property type="match status" value="1"/>
</dbReference>
<reference evidence="17 18" key="1">
    <citation type="submission" date="2018-06" db="EMBL/GenBank/DDBJ databases">
        <title>Bacteria isolated from soil of Wuhan.</title>
        <authorList>
            <person name="Xiang W."/>
            <person name="Huang C."/>
        </authorList>
    </citation>
    <scope>NUCLEOTIDE SEQUENCE [LARGE SCALE GENOMIC DNA]</scope>
    <source>
        <strain evidence="18">xwS4</strain>
    </source>
</reference>
<dbReference type="AlphaFoldDB" id="A0ABD6NBJ8"/>
<evidence type="ECO:0000256" key="13">
    <source>
        <dbReference type="RuleBase" id="RU004432"/>
    </source>
</evidence>
<dbReference type="Gene3D" id="1.10.1780.10">
    <property type="entry name" value="Clp, N-terminal domain"/>
    <property type="match status" value="1"/>
</dbReference>